<evidence type="ECO:0000313" key="3">
    <source>
        <dbReference type="EMBL" id="CAB4576759.1"/>
    </source>
</evidence>
<organism evidence="3">
    <name type="scientific">freshwater metagenome</name>
    <dbReference type="NCBI Taxonomy" id="449393"/>
    <lineage>
        <taxon>unclassified sequences</taxon>
        <taxon>metagenomes</taxon>
        <taxon>ecological metagenomes</taxon>
    </lineage>
</organism>
<dbReference type="InterPro" id="IPR001451">
    <property type="entry name" value="Hexapep"/>
</dbReference>
<dbReference type="Gene3D" id="2.160.10.10">
    <property type="entry name" value="Hexapeptide repeat proteins"/>
    <property type="match status" value="1"/>
</dbReference>
<accession>A0A6J6EN10</accession>
<keyword evidence="2" id="KW-0808">Transferase</keyword>
<dbReference type="PANTHER" id="PTHR23416:SF23">
    <property type="entry name" value="ACETYLTRANSFERASE C18B11.09C-RELATED"/>
    <property type="match status" value="1"/>
</dbReference>
<gene>
    <name evidence="3" type="ORF">UFOPK1603_01493</name>
</gene>
<evidence type="ECO:0000256" key="2">
    <source>
        <dbReference type="ARBA" id="ARBA00022679"/>
    </source>
</evidence>
<name>A0A6J6EN10_9ZZZZ</name>
<dbReference type="PANTHER" id="PTHR23416">
    <property type="entry name" value="SIALIC ACID SYNTHASE-RELATED"/>
    <property type="match status" value="1"/>
</dbReference>
<dbReference type="InterPro" id="IPR011004">
    <property type="entry name" value="Trimer_LpxA-like_sf"/>
</dbReference>
<proteinExistence type="inferred from homology"/>
<evidence type="ECO:0000256" key="1">
    <source>
        <dbReference type="ARBA" id="ARBA00007274"/>
    </source>
</evidence>
<dbReference type="EMBL" id="CAEZTG010000167">
    <property type="protein sequence ID" value="CAB4576759.1"/>
    <property type="molecule type" value="Genomic_DNA"/>
</dbReference>
<dbReference type="SUPFAM" id="SSF51161">
    <property type="entry name" value="Trimeric LpxA-like enzymes"/>
    <property type="match status" value="1"/>
</dbReference>
<dbReference type="CDD" id="cd04647">
    <property type="entry name" value="LbH_MAT_like"/>
    <property type="match status" value="1"/>
</dbReference>
<dbReference type="GO" id="GO:0008374">
    <property type="term" value="F:O-acyltransferase activity"/>
    <property type="evidence" value="ECO:0007669"/>
    <property type="project" value="TreeGrafter"/>
</dbReference>
<sequence length="240" mass="25777">MSWSDRLRAETRSVATTVINAAWDRIRLAGAINAEHPLARRYGSMGRGSYVAFPQGDCYNAHAVHLGEDCFIGAGTTLAVGMPTETYPADSPPVIEIGDRTTVGKDCWFVARHSIVLEADVTIAPNVYFTDHNHTYADPWLPVGKQVLQGFSVRVGSGTWIGTNVVVLPGSNIGRNCAIAAGAVVRGDIPDHSVVVGVPGRVVRRWIDGEGWVPPLTNEVVVVEGWPVGVRPTDAGIDER</sequence>
<dbReference type="Pfam" id="PF14602">
    <property type="entry name" value="Hexapep_2"/>
    <property type="match status" value="2"/>
</dbReference>
<comment type="similarity">
    <text evidence="1">Belongs to the transferase hexapeptide repeat family.</text>
</comment>
<dbReference type="InterPro" id="IPR051159">
    <property type="entry name" value="Hexapeptide_acetyltransf"/>
</dbReference>
<reference evidence="3" key="1">
    <citation type="submission" date="2020-05" db="EMBL/GenBank/DDBJ databases">
        <authorList>
            <person name="Chiriac C."/>
            <person name="Salcher M."/>
            <person name="Ghai R."/>
            <person name="Kavagutti S V."/>
        </authorList>
    </citation>
    <scope>NUCLEOTIDE SEQUENCE</scope>
</reference>
<dbReference type="Pfam" id="PF00132">
    <property type="entry name" value="Hexapep"/>
    <property type="match status" value="1"/>
</dbReference>
<protein>
    <submittedName>
        <fullName evidence="3">Unannotated protein</fullName>
    </submittedName>
</protein>
<dbReference type="AlphaFoldDB" id="A0A6J6EN10"/>
<dbReference type="GO" id="GO:0005829">
    <property type="term" value="C:cytosol"/>
    <property type="evidence" value="ECO:0007669"/>
    <property type="project" value="TreeGrafter"/>
</dbReference>